<dbReference type="Proteomes" id="UP001285352">
    <property type="component" value="Unassembled WGS sequence"/>
</dbReference>
<reference evidence="2 3" key="1">
    <citation type="submission" date="2023-11" db="EMBL/GenBank/DDBJ databases">
        <title>Lentzea sokolovensis, sp. nov., Lentzea kristufkii, sp. nov., and Lentzea miocenensis, sp. nov., rare actinobacteria from Sokolov Coal Basin, Miocene lacustrine sediment, Czech Republic.</title>
        <authorList>
            <person name="Lara A."/>
            <person name="Kotroba L."/>
            <person name="Nouioui I."/>
            <person name="Neumann-Schaal M."/>
            <person name="Mast Y."/>
            <person name="Chronakova A."/>
        </authorList>
    </citation>
    <scope>NUCLEOTIDE SEQUENCE [LARGE SCALE GENOMIC DNA]</scope>
    <source>
        <strain evidence="2 3">BCCO 10_0061</strain>
    </source>
</reference>
<dbReference type="InterPro" id="IPR005183">
    <property type="entry name" value="DUF305_CopM-like"/>
</dbReference>
<gene>
    <name evidence="2" type="ORF">SK854_13690</name>
</gene>
<dbReference type="PANTHER" id="PTHR36933">
    <property type="entry name" value="SLL0788 PROTEIN"/>
    <property type="match status" value="1"/>
</dbReference>
<dbReference type="Gene3D" id="1.20.1260.10">
    <property type="match status" value="1"/>
</dbReference>
<proteinExistence type="predicted"/>
<dbReference type="InterPro" id="IPR012347">
    <property type="entry name" value="Ferritin-like"/>
</dbReference>
<evidence type="ECO:0000313" key="2">
    <source>
        <dbReference type="EMBL" id="MDX8143174.1"/>
    </source>
</evidence>
<protein>
    <submittedName>
        <fullName evidence="2">DUF305 domain-containing protein</fullName>
    </submittedName>
</protein>
<dbReference type="Pfam" id="PF03713">
    <property type="entry name" value="DUF305"/>
    <property type="match status" value="1"/>
</dbReference>
<name>A0ABU4UUJ3_9PSEU</name>
<sequence>MTEEKASEGVNWSRRVIALAVGIALLLVGAAAGLTLARPDESAGPTAVDIGFSQDMSVHHLQAVQMANLAAGRSDDADVRQLAFDIASSQLEQVGRMKGWLGMWGEPEQAPAGKLMTWMSGEHHSMSGMDNGRMPGMASSEELARLRKLNGKEFDVLFLQLMTRHHEGGSSMSKYAADKATVPIVRSLAGAIASSQEAEVQTLKAMLTARNAQPLGSG</sequence>
<dbReference type="RefSeq" id="WP_319975455.1">
    <property type="nucleotide sequence ID" value="NZ_JAXAVU010000007.1"/>
</dbReference>
<feature type="domain" description="DUF305" evidence="1">
    <location>
        <begin position="49"/>
        <end position="207"/>
    </location>
</feature>
<dbReference type="PANTHER" id="PTHR36933:SF1">
    <property type="entry name" value="SLL0788 PROTEIN"/>
    <property type="match status" value="1"/>
</dbReference>
<dbReference type="EMBL" id="JAXAVU010000007">
    <property type="protein sequence ID" value="MDX8143174.1"/>
    <property type="molecule type" value="Genomic_DNA"/>
</dbReference>
<accession>A0ABU4UUJ3</accession>
<organism evidence="2 3">
    <name type="scientific">Lentzea sokolovensis</name>
    <dbReference type="NCBI Taxonomy" id="3095429"/>
    <lineage>
        <taxon>Bacteria</taxon>
        <taxon>Bacillati</taxon>
        <taxon>Actinomycetota</taxon>
        <taxon>Actinomycetes</taxon>
        <taxon>Pseudonocardiales</taxon>
        <taxon>Pseudonocardiaceae</taxon>
        <taxon>Lentzea</taxon>
    </lineage>
</organism>
<evidence type="ECO:0000259" key="1">
    <source>
        <dbReference type="Pfam" id="PF03713"/>
    </source>
</evidence>
<comment type="caution">
    <text evidence="2">The sequence shown here is derived from an EMBL/GenBank/DDBJ whole genome shotgun (WGS) entry which is preliminary data.</text>
</comment>
<reference evidence="2 3" key="2">
    <citation type="submission" date="2023-11" db="EMBL/GenBank/DDBJ databases">
        <authorList>
            <person name="Lara A.C."/>
            <person name="Chronakova A."/>
        </authorList>
    </citation>
    <scope>NUCLEOTIDE SEQUENCE [LARGE SCALE GENOMIC DNA]</scope>
    <source>
        <strain evidence="2 3">BCCO 10_0061</strain>
    </source>
</reference>
<keyword evidence="3" id="KW-1185">Reference proteome</keyword>
<evidence type="ECO:0000313" key="3">
    <source>
        <dbReference type="Proteomes" id="UP001285352"/>
    </source>
</evidence>